<accession>W1PQ83</accession>
<organism evidence="4 5">
    <name type="scientific">Amborella trichopoda</name>
    <dbReference type="NCBI Taxonomy" id="13333"/>
    <lineage>
        <taxon>Eukaryota</taxon>
        <taxon>Viridiplantae</taxon>
        <taxon>Streptophyta</taxon>
        <taxon>Embryophyta</taxon>
        <taxon>Tracheophyta</taxon>
        <taxon>Spermatophyta</taxon>
        <taxon>Magnoliopsida</taxon>
        <taxon>Amborellales</taxon>
        <taxon>Amborellaceae</taxon>
        <taxon>Amborella</taxon>
    </lineage>
</organism>
<evidence type="ECO:0000313" key="5">
    <source>
        <dbReference type="Proteomes" id="UP000017836"/>
    </source>
</evidence>
<keyword evidence="5" id="KW-1185">Reference proteome</keyword>
<dbReference type="AlphaFoldDB" id="W1PQ83"/>
<name>W1PQ83_AMBTC</name>
<dbReference type="SMART" id="SM00568">
    <property type="entry name" value="GRAM"/>
    <property type="match status" value="1"/>
</dbReference>
<evidence type="ECO:0000259" key="3">
    <source>
        <dbReference type="SMART" id="SM00568"/>
    </source>
</evidence>
<dbReference type="KEGG" id="atr:18437529"/>
<protein>
    <recommendedName>
        <fullName evidence="3">GRAM domain-containing protein</fullName>
    </recommendedName>
</protein>
<dbReference type="Gene3D" id="2.30.29.30">
    <property type="entry name" value="Pleckstrin-homology domain (PH domain)/Phosphotyrosine-binding domain (PTB)"/>
    <property type="match status" value="1"/>
</dbReference>
<feature type="region of interest" description="Disordered" evidence="2">
    <location>
        <begin position="1"/>
        <end position="44"/>
    </location>
</feature>
<dbReference type="Proteomes" id="UP000017836">
    <property type="component" value="Unassembled WGS sequence"/>
</dbReference>
<dbReference type="eggNOG" id="ENOG502QUKI">
    <property type="taxonomic scope" value="Eukaryota"/>
</dbReference>
<dbReference type="Pfam" id="PF02893">
    <property type="entry name" value="GRAM"/>
    <property type="match status" value="1"/>
</dbReference>
<feature type="domain" description="GRAM" evidence="3">
    <location>
        <begin position="138"/>
        <end position="216"/>
    </location>
</feature>
<dbReference type="PANTHER" id="PTHR31969">
    <property type="entry name" value="GEM-LIKE PROTEIN 2"/>
    <property type="match status" value="1"/>
</dbReference>
<dbReference type="Gramene" id="ERN09375">
    <property type="protein sequence ID" value="ERN09375"/>
    <property type="gene ID" value="AMTR_s00029p00022710"/>
</dbReference>
<gene>
    <name evidence="4" type="ORF">AMTR_s00029p00022710</name>
</gene>
<dbReference type="InterPro" id="IPR011993">
    <property type="entry name" value="PH-like_dom_sf"/>
</dbReference>
<evidence type="ECO:0000256" key="2">
    <source>
        <dbReference type="SAM" id="MobiDB-lite"/>
    </source>
</evidence>
<reference evidence="5" key="1">
    <citation type="journal article" date="2013" name="Science">
        <title>The Amborella genome and the evolution of flowering plants.</title>
        <authorList>
            <consortium name="Amborella Genome Project"/>
        </authorList>
    </citation>
    <scope>NUCLEOTIDE SEQUENCE [LARGE SCALE GENOMIC DNA]</scope>
</reference>
<evidence type="ECO:0000256" key="1">
    <source>
        <dbReference type="ARBA" id="ARBA00009414"/>
    </source>
</evidence>
<comment type="similarity">
    <text evidence="1">Belongs to the GEM family.</text>
</comment>
<dbReference type="EMBL" id="KI392980">
    <property type="protein sequence ID" value="ERN09375.1"/>
    <property type="molecule type" value="Genomic_DNA"/>
</dbReference>
<proteinExistence type="inferred from homology"/>
<dbReference type="OrthoDB" id="1736712at2759"/>
<dbReference type="HOGENOM" id="CLU_063785_0_0_1"/>
<dbReference type="InterPro" id="IPR004182">
    <property type="entry name" value="GRAM"/>
</dbReference>
<sequence length="266" mass="29752">MEDQKPSPPEFHDHVLGIPVEPVTHSSDRKRNRTMLDPGVPETPNSAILNTNPYLHHPLANGFPQSRQSKLSNLLQILSFLSAKIERTIEGFNQCYRSTDSLVHGISEHVKMGENISDIVKDKLSLGAAIIAEGGVERVFRSSFKVGDEEKLIKTSPCYLSTTTGPVSGLLFISNEKVYFCSDRPLTFTVPAGGLLSSHYKVVIPLGRIMGANQGENVKRPKEKYIEIVTVDNHEFWFMGFVNYAKAFEYLSQVISKYSKRPHANF</sequence>
<evidence type="ECO:0000313" key="4">
    <source>
        <dbReference type="EMBL" id="ERN09375.1"/>
    </source>
</evidence>
<dbReference type="InterPro" id="IPR037848">
    <property type="entry name" value="GEM-like"/>
</dbReference>